<dbReference type="AlphaFoldDB" id="A0A6A6Z6E1"/>
<evidence type="ECO:0000313" key="3">
    <source>
        <dbReference type="RefSeq" id="XP_033583564.1"/>
    </source>
</evidence>
<dbReference type="Proteomes" id="UP000504636">
    <property type="component" value="Unplaced"/>
</dbReference>
<gene>
    <name evidence="1 3" type="ORF">BDZ99DRAFT_458455</name>
</gene>
<reference evidence="3" key="3">
    <citation type="submission" date="2025-04" db="UniProtKB">
        <authorList>
            <consortium name="RefSeq"/>
        </authorList>
    </citation>
    <scope>IDENTIFICATION</scope>
    <source>
        <strain evidence="3">CBS 304.34</strain>
    </source>
</reference>
<dbReference type="GeneID" id="54459809"/>
<evidence type="ECO:0000313" key="2">
    <source>
        <dbReference type="Proteomes" id="UP000504636"/>
    </source>
</evidence>
<dbReference type="RefSeq" id="XP_033583564.1">
    <property type="nucleotide sequence ID" value="XM_033718916.1"/>
</dbReference>
<proteinExistence type="predicted"/>
<name>A0A6A6Z6E1_9PEZI</name>
<accession>A0A6A6Z6E1</accession>
<organism evidence="1">
    <name type="scientific">Mytilinidion resinicola</name>
    <dbReference type="NCBI Taxonomy" id="574789"/>
    <lineage>
        <taxon>Eukaryota</taxon>
        <taxon>Fungi</taxon>
        <taxon>Dikarya</taxon>
        <taxon>Ascomycota</taxon>
        <taxon>Pezizomycotina</taxon>
        <taxon>Dothideomycetes</taxon>
        <taxon>Pleosporomycetidae</taxon>
        <taxon>Mytilinidiales</taxon>
        <taxon>Mytilinidiaceae</taxon>
        <taxon>Mytilinidion</taxon>
    </lineage>
</organism>
<sequence>MHNDVTNISPHISDVDDTTIDGSSPNFCYGFKKPIYGALQCSRYAKKYINDINERTLENADTYAWMILNNYLNAKLKWNDYGTVSLLFQKRSLLSARDEPAPIYPIDETNTMDDDLIDGDALPAIPNDVPTNCPSEPGCESLGALTLAGYEVLRATEELEPISPYYSSGGCKLSNDCRTADGTNVAAACTCTCDGKPWELTDPICSGFQGTPPVTVVQTVTVIPIAATPAP</sequence>
<protein>
    <submittedName>
        <fullName evidence="1 3">Uncharacterized protein</fullName>
    </submittedName>
</protein>
<reference evidence="3" key="2">
    <citation type="submission" date="2020-04" db="EMBL/GenBank/DDBJ databases">
        <authorList>
            <consortium name="NCBI Genome Project"/>
        </authorList>
    </citation>
    <scope>NUCLEOTIDE SEQUENCE</scope>
    <source>
        <strain evidence="3">CBS 304.34</strain>
    </source>
</reference>
<dbReference type="OrthoDB" id="3779999at2759"/>
<dbReference type="EMBL" id="MU003693">
    <property type="protein sequence ID" value="KAF2816600.1"/>
    <property type="molecule type" value="Genomic_DNA"/>
</dbReference>
<evidence type="ECO:0000313" key="1">
    <source>
        <dbReference type="EMBL" id="KAF2816600.1"/>
    </source>
</evidence>
<keyword evidence="2" id="KW-1185">Reference proteome</keyword>
<reference evidence="1 3" key="1">
    <citation type="journal article" date="2020" name="Stud. Mycol.">
        <title>101 Dothideomycetes genomes: a test case for predicting lifestyles and emergence of pathogens.</title>
        <authorList>
            <person name="Haridas S."/>
            <person name="Albert R."/>
            <person name="Binder M."/>
            <person name="Bloem J."/>
            <person name="Labutti K."/>
            <person name="Salamov A."/>
            <person name="Andreopoulos B."/>
            <person name="Baker S."/>
            <person name="Barry K."/>
            <person name="Bills G."/>
            <person name="Bluhm B."/>
            <person name="Cannon C."/>
            <person name="Castanera R."/>
            <person name="Culley D."/>
            <person name="Daum C."/>
            <person name="Ezra D."/>
            <person name="Gonzalez J."/>
            <person name="Henrissat B."/>
            <person name="Kuo A."/>
            <person name="Liang C."/>
            <person name="Lipzen A."/>
            <person name="Lutzoni F."/>
            <person name="Magnuson J."/>
            <person name="Mondo S."/>
            <person name="Nolan M."/>
            <person name="Ohm R."/>
            <person name="Pangilinan J."/>
            <person name="Park H.-J."/>
            <person name="Ramirez L."/>
            <person name="Alfaro M."/>
            <person name="Sun H."/>
            <person name="Tritt A."/>
            <person name="Yoshinaga Y."/>
            <person name="Zwiers L.-H."/>
            <person name="Turgeon B."/>
            <person name="Goodwin S."/>
            <person name="Spatafora J."/>
            <person name="Crous P."/>
            <person name="Grigoriev I."/>
        </authorList>
    </citation>
    <scope>NUCLEOTIDE SEQUENCE</scope>
    <source>
        <strain evidence="1 3">CBS 304.34</strain>
    </source>
</reference>